<protein>
    <submittedName>
        <fullName evidence="2">Uncharacterized protein LOC108619589 isoform X2</fullName>
    </submittedName>
</protein>
<dbReference type="RefSeq" id="XP_017871746.1">
    <property type="nucleotide sequence ID" value="XM_018016257.1"/>
</dbReference>
<gene>
    <name evidence="2" type="primary">LOC108619589</name>
</gene>
<proteinExistence type="predicted"/>
<accession>A0ABM1PX10</accession>
<evidence type="ECO:0000313" key="1">
    <source>
        <dbReference type="Proteomes" id="UP000694904"/>
    </source>
</evidence>
<name>A0ABM1PX10_DROAR</name>
<reference evidence="2" key="3">
    <citation type="submission" date="2025-08" db="UniProtKB">
        <authorList>
            <consortium name="RefSeq"/>
        </authorList>
    </citation>
    <scope>IDENTIFICATION</scope>
    <source>
        <tissue evidence="2">Whole organism</tissue>
    </source>
</reference>
<dbReference type="Proteomes" id="UP000694904">
    <property type="component" value="Chromosome X"/>
</dbReference>
<keyword evidence="1" id="KW-1185">Reference proteome</keyword>
<organism evidence="1 2">
    <name type="scientific">Drosophila arizonae</name>
    <name type="common">Fruit fly</name>
    <dbReference type="NCBI Taxonomy" id="7263"/>
    <lineage>
        <taxon>Eukaryota</taxon>
        <taxon>Metazoa</taxon>
        <taxon>Ecdysozoa</taxon>
        <taxon>Arthropoda</taxon>
        <taxon>Hexapoda</taxon>
        <taxon>Insecta</taxon>
        <taxon>Pterygota</taxon>
        <taxon>Neoptera</taxon>
        <taxon>Endopterygota</taxon>
        <taxon>Diptera</taxon>
        <taxon>Brachycera</taxon>
        <taxon>Muscomorpha</taxon>
        <taxon>Ephydroidea</taxon>
        <taxon>Drosophilidae</taxon>
        <taxon>Drosophila</taxon>
    </lineage>
</organism>
<sequence>MEIGEELRIWLDDKSKTYTARLEFAIKVWQSLDFVYINKHEVVCKWIADTLVEEEEMPVEQLQQLFCLRAQPGLVTVATKSALIEAVLKRIDKAPPAQAKGHPQLLKCLLNFELVQDALRADYDLVMRSYGILFSCYERQLLIDNEDEPKPRHADFILPVLQQLRDYVQRAQNNDRLLKAYVNGALHPLCQLLLELRKHGFCCFEQLAALEVHLTQHLRIRAAIKLMDEQPLHVQLLTLECALVNHRYDTDKLYKVLDHIFKFKAPQKADSGESRKAQPKATPKDNFIALVLTTHALEALRRHNIQLNFPDKLKKTGIAYMANALCDFVRINRERHLGRVLQMLCAALRLNPMLVEPHIYQLTIWMMCAVKRNEVELQLYSEYLVLLLDMCRRLSRTERFIMILLKSLREWLHNYELPNFETGKRIRQEPKPEPEQEPKQAIAVPVIDENFRRICKIYIGHSLNYRNAHAIRLLNVALTHRQLLHLDQDEIEFVLDSYWRQLNKDIAASSALDMASIEPAIKLIIGYKTNEDFLLLLRGLGQQLDEMQRPETPAQHTSLQNVLVLMTLFAKCSLSSIKGAMLNEQFKLINGNVSLRLPAPSDAAYCNHVLRLLEAQSALANNRTVPLNGETLDSILASMLDLNIKRFILAGGSWLDFRRLHATLSENCLLLLRQHAALMADRAAQLSAICQDLVQSIVCYRSERQQAQSLTEDELEGLAELGLKLSTLMAGISAGLALAMKRVAPFLLIFTIKQMIDTERPTTLFEKIKLQVDRFCHELISICDHRSGHFILRSSSEAGARMYQSLVKEHDKYHKFRGKV</sequence>
<dbReference type="GeneID" id="108619589"/>
<evidence type="ECO:0000313" key="2">
    <source>
        <dbReference type="RefSeq" id="XP_017871746.1"/>
    </source>
</evidence>
<reference evidence="1" key="2">
    <citation type="journal article" date="2016" name="G3 (Bethesda)">
        <title>Genome Evolution in Three Species of Cactophilic Drosophila.</title>
        <authorList>
            <person name="Sanchez-Flores A."/>
            <person name="Penazola F."/>
            <person name="Carpinteyro-Ponce J."/>
            <person name="Nazario-Yepiz N."/>
            <person name="Abreu-Goodger C."/>
            <person name="Machado C.A."/>
            <person name="Markow T.A."/>
        </authorList>
    </citation>
    <scope>NUCLEOTIDE SEQUENCE [LARGE SCALE GENOMIC DNA]</scope>
</reference>
<reference evidence="1" key="1">
    <citation type="journal article" date="1997" name="Nucleic Acids Res.">
        <title>tRNAscan-SE: a program for improved detection of transfer RNA genes in genomic sequence.</title>
        <authorList>
            <person name="Lowe T.M."/>
            <person name="Eddy S.R."/>
        </authorList>
    </citation>
    <scope>NUCLEOTIDE SEQUENCE [LARGE SCALE GENOMIC DNA]</scope>
</reference>